<reference evidence="1 2" key="1">
    <citation type="journal article" date="2022" name="Hortic Res">
        <title>A haplotype resolved chromosomal level avocado genome allows analysis of novel avocado genes.</title>
        <authorList>
            <person name="Nath O."/>
            <person name="Fletcher S.J."/>
            <person name="Hayward A."/>
            <person name="Shaw L.M."/>
            <person name="Masouleh A.K."/>
            <person name="Furtado A."/>
            <person name="Henry R.J."/>
            <person name="Mitter N."/>
        </authorList>
    </citation>
    <scope>NUCLEOTIDE SEQUENCE [LARGE SCALE GENOMIC DNA]</scope>
    <source>
        <strain evidence="2">cv. Hass</strain>
    </source>
</reference>
<gene>
    <name evidence="1" type="ORF">MRB53_031820</name>
</gene>
<dbReference type="EMBL" id="CM056818">
    <property type="protein sequence ID" value="KAJ8623291.1"/>
    <property type="molecule type" value="Genomic_DNA"/>
</dbReference>
<accession>A0ACC2KQ15</accession>
<sequence>MSKEHLIVTVCGLMGARKNTLCANRIEQNKTDEQNRKGYSAISCPLRPKRRKYNFLSKHTRIPGLLYCSGFPVLVILYIYTLGFLSMVEHTPFLQFASFLFALLPFFKCRGGNGHGGCLKRAPISFLGFSDLAQRSKGVMDFDHKMLESRDSDGKHPGAVSTEMNQLNDLKRCCADCRTTKTPLWRGGPAGPKSLCNACGIRYRKKRRAMLGLNNREEKEKKERGKHKPGVSFKLRMLSLGRDVSLESCLLQKDRKLAEEEEAAVLLMALSCGFASA</sequence>
<proteinExistence type="predicted"/>
<keyword evidence="2" id="KW-1185">Reference proteome</keyword>
<evidence type="ECO:0000313" key="1">
    <source>
        <dbReference type="EMBL" id="KAJ8623291.1"/>
    </source>
</evidence>
<organism evidence="1 2">
    <name type="scientific">Persea americana</name>
    <name type="common">Avocado</name>
    <dbReference type="NCBI Taxonomy" id="3435"/>
    <lineage>
        <taxon>Eukaryota</taxon>
        <taxon>Viridiplantae</taxon>
        <taxon>Streptophyta</taxon>
        <taxon>Embryophyta</taxon>
        <taxon>Tracheophyta</taxon>
        <taxon>Spermatophyta</taxon>
        <taxon>Magnoliopsida</taxon>
        <taxon>Magnoliidae</taxon>
        <taxon>Laurales</taxon>
        <taxon>Lauraceae</taxon>
        <taxon>Persea</taxon>
    </lineage>
</organism>
<protein>
    <submittedName>
        <fullName evidence="1">Uncharacterized protein</fullName>
    </submittedName>
</protein>
<evidence type="ECO:0000313" key="2">
    <source>
        <dbReference type="Proteomes" id="UP001234297"/>
    </source>
</evidence>
<name>A0ACC2KQ15_PERAE</name>
<comment type="caution">
    <text evidence="1">The sequence shown here is derived from an EMBL/GenBank/DDBJ whole genome shotgun (WGS) entry which is preliminary data.</text>
</comment>
<dbReference type="Proteomes" id="UP001234297">
    <property type="component" value="Chromosome 10"/>
</dbReference>